<proteinExistence type="predicted"/>
<reference evidence="1" key="2">
    <citation type="submission" date="2023-06" db="EMBL/GenBank/DDBJ databases">
        <authorList>
            <consortium name="Lawrence Berkeley National Laboratory"/>
            <person name="Haridas S."/>
            <person name="Hensen N."/>
            <person name="Bonometti L."/>
            <person name="Westerberg I."/>
            <person name="Brannstrom I.O."/>
            <person name="Guillou S."/>
            <person name="Cros-Aarteil S."/>
            <person name="Calhoun S."/>
            <person name="Kuo A."/>
            <person name="Mondo S."/>
            <person name="Pangilinan J."/>
            <person name="Riley R."/>
            <person name="Labutti K."/>
            <person name="Andreopoulos B."/>
            <person name="Lipzen A."/>
            <person name="Chen C."/>
            <person name="Yanf M."/>
            <person name="Daum C."/>
            <person name="Ng V."/>
            <person name="Clum A."/>
            <person name="Steindorff A."/>
            <person name="Ohm R."/>
            <person name="Martin F."/>
            <person name="Silar P."/>
            <person name="Natvig D."/>
            <person name="Lalanne C."/>
            <person name="Gautier V."/>
            <person name="Ament-Velasquez S.L."/>
            <person name="Kruys A."/>
            <person name="Hutchinson M.I."/>
            <person name="Powell A.J."/>
            <person name="Barry K."/>
            <person name="Miller A.N."/>
            <person name="Grigoriev I.V."/>
            <person name="Debuchy R."/>
            <person name="Gladieux P."/>
            <person name="Thoren M.H."/>
            <person name="Johannesson H."/>
        </authorList>
    </citation>
    <scope>NUCLEOTIDE SEQUENCE</scope>
    <source>
        <strain evidence="1">SMH4131-1</strain>
    </source>
</reference>
<keyword evidence="2" id="KW-1185">Reference proteome</keyword>
<evidence type="ECO:0000313" key="1">
    <source>
        <dbReference type="EMBL" id="KAK3328066.1"/>
    </source>
</evidence>
<accession>A0AAE0MD14</accession>
<sequence length="110" mass="11974">MCVCVCVKWVLGGSRFIQAVLVEGVEGAAWRGAALSVVVVVAVLRSAAAGGVRVLEVGVVVRRVWRRAASWAVVRYPPMSVGWEMVTPIVGEVGGCCWWFWVVRKLFWGA</sequence>
<evidence type="ECO:0000313" key="2">
    <source>
        <dbReference type="Proteomes" id="UP001286456"/>
    </source>
</evidence>
<name>A0AAE0MD14_9PEZI</name>
<gene>
    <name evidence="1" type="ORF">B0T19DRAFT_423606</name>
</gene>
<organism evidence="1 2">
    <name type="scientific">Cercophora scortea</name>
    <dbReference type="NCBI Taxonomy" id="314031"/>
    <lineage>
        <taxon>Eukaryota</taxon>
        <taxon>Fungi</taxon>
        <taxon>Dikarya</taxon>
        <taxon>Ascomycota</taxon>
        <taxon>Pezizomycotina</taxon>
        <taxon>Sordariomycetes</taxon>
        <taxon>Sordariomycetidae</taxon>
        <taxon>Sordariales</taxon>
        <taxon>Lasiosphaeriaceae</taxon>
        <taxon>Cercophora</taxon>
    </lineage>
</organism>
<protein>
    <submittedName>
        <fullName evidence="1">Uncharacterized protein</fullName>
    </submittedName>
</protein>
<reference evidence="1" key="1">
    <citation type="journal article" date="2023" name="Mol. Phylogenet. Evol.">
        <title>Genome-scale phylogeny and comparative genomics of the fungal order Sordariales.</title>
        <authorList>
            <person name="Hensen N."/>
            <person name="Bonometti L."/>
            <person name="Westerberg I."/>
            <person name="Brannstrom I.O."/>
            <person name="Guillou S."/>
            <person name="Cros-Aarteil S."/>
            <person name="Calhoun S."/>
            <person name="Haridas S."/>
            <person name="Kuo A."/>
            <person name="Mondo S."/>
            <person name="Pangilinan J."/>
            <person name="Riley R."/>
            <person name="LaButti K."/>
            <person name="Andreopoulos B."/>
            <person name="Lipzen A."/>
            <person name="Chen C."/>
            <person name="Yan M."/>
            <person name="Daum C."/>
            <person name="Ng V."/>
            <person name="Clum A."/>
            <person name="Steindorff A."/>
            <person name="Ohm R.A."/>
            <person name="Martin F."/>
            <person name="Silar P."/>
            <person name="Natvig D.O."/>
            <person name="Lalanne C."/>
            <person name="Gautier V."/>
            <person name="Ament-Velasquez S.L."/>
            <person name="Kruys A."/>
            <person name="Hutchinson M.I."/>
            <person name="Powell A.J."/>
            <person name="Barry K."/>
            <person name="Miller A.N."/>
            <person name="Grigoriev I.V."/>
            <person name="Debuchy R."/>
            <person name="Gladieux P."/>
            <person name="Hiltunen Thoren M."/>
            <person name="Johannesson H."/>
        </authorList>
    </citation>
    <scope>NUCLEOTIDE SEQUENCE</scope>
    <source>
        <strain evidence="1">SMH4131-1</strain>
    </source>
</reference>
<dbReference type="AlphaFoldDB" id="A0AAE0MD14"/>
<dbReference type="EMBL" id="JAUEPO010000003">
    <property type="protein sequence ID" value="KAK3328066.1"/>
    <property type="molecule type" value="Genomic_DNA"/>
</dbReference>
<dbReference type="Proteomes" id="UP001286456">
    <property type="component" value="Unassembled WGS sequence"/>
</dbReference>
<comment type="caution">
    <text evidence="1">The sequence shown here is derived from an EMBL/GenBank/DDBJ whole genome shotgun (WGS) entry which is preliminary data.</text>
</comment>